<name>A0A3E0HAQ4_9PSEU</name>
<dbReference type="InterPro" id="IPR013783">
    <property type="entry name" value="Ig-like_fold"/>
</dbReference>
<dbReference type="InterPro" id="IPR051417">
    <property type="entry name" value="SDr/BOS_complex"/>
</dbReference>
<dbReference type="Pfam" id="PF17210">
    <property type="entry name" value="SdrD_B"/>
    <property type="match status" value="2"/>
</dbReference>
<evidence type="ECO:0000256" key="2">
    <source>
        <dbReference type="ARBA" id="ARBA00022525"/>
    </source>
</evidence>
<proteinExistence type="predicted"/>
<evidence type="ECO:0000313" key="7">
    <source>
        <dbReference type="Proteomes" id="UP000256269"/>
    </source>
</evidence>
<dbReference type="PANTHER" id="PTHR23303:SF15">
    <property type="entry name" value="COLOSSIN-A"/>
    <property type="match status" value="1"/>
</dbReference>
<gene>
    <name evidence="6" type="ORF">BCF44_11249</name>
</gene>
<dbReference type="AlphaFoldDB" id="A0A3E0HAQ4"/>
<keyword evidence="7" id="KW-1185">Reference proteome</keyword>
<organism evidence="6 7">
    <name type="scientific">Kutzneria buriramensis</name>
    <dbReference type="NCBI Taxonomy" id="1045776"/>
    <lineage>
        <taxon>Bacteria</taxon>
        <taxon>Bacillati</taxon>
        <taxon>Actinomycetota</taxon>
        <taxon>Actinomycetes</taxon>
        <taxon>Pseudonocardiales</taxon>
        <taxon>Pseudonocardiaceae</taxon>
        <taxon>Kutzneria</taxon>
    </lineage>
</organism>
<dbReference type="GO" id="GO:0005975">
    <property type="term" value="P:carbohydrate metabolic process"/>
    <property type="evidence" value="ECO:0007669"/>
    <property type="project" value="UniProtKB-ARBA"/>
</dbReference>
<dbReference type="PANTHER" id="PTHR23303">
    <property type="entry name" value="CARBOXYPEPTIDASE REGULATORY REGION-CONTAINING"/>
    <property type="match status" value="1"/>
</dbReference>
<evidence type="ECO:0000256" key="4">
    <source>
        <dbReference type="SAM" id="SignalP"/>
    </source>
</evidence>
<dbReference type="RefSeq" id="WP_116178169.1">
    <property type="nucleotide sequence ID" value="NZ_CP144375.1"/>
</dbReference>
<dbReference type="GO" id="GO:0005576">
    <property type="term" value="C:extracellular region"/>
    <property type="evidence" value="ECO:0007669"/>
    <property type="project" value="UniProtKB-SubCell"/>
</dbReference>
<evidence type="ECO:0000256" key="1">
    <source>
        <dbReference type="ARBA" id="ARBA00004613"/>
    </source>
</evidence>
<dbReference type="EMBL" id="QUNO01000012">
    <property type="protein sequence ID" value="REH40968.1"/>
    <property type="molecule type" value="Genomic_DNA"/>
</dbReference>
<dbReference type="Proteomes" id="UP000256269">
    <property type="component" value="Unassembled WGS sequence"/>
</dbReference>
<dbReference type="OrthoDB" id="3696737at2"/>
<feature type="domain" description="SD-repeat containing protein B" evidence="5">
    <location>
        <begin position="38"/>
        <end position="110"/>
    </location>
</feature>
<evidence type="ECO:0000313" key="6">
    <source>
        <dbReference type="EMBL" id="REH40968.1"/>
    </source>
</evidence>
<evidence type="ECO:0000259" key="5">
    <source>
        <dbReference type="Pfam" id="PF17210"/>
    </source>
</evidence>
<keyword evidence="3 4" id="KW-0732">Signal</keyword>
<sequence length="368" mass="37059">MFYGSLVRRGLIAATAGAVIAGPLLGAATAWADTGTGSIAGLVWFDRNSDHRQDNGEPAFGASTVTVTDVADGTSTTITTDMIKGTYALDGLKPGVYEVSGAQAGYASTTAPAVCVTVPAGGRATADFGIRGGTIVGKAWVDSNGDGLRQPGEPPLAGVNFTAYEPNLRHNNAAASDASGNYAIQDLPAGSYQLSAGTPDPTYGLTRSGGDSAFDPLTQSVGSPVRVDTGRRINPIDAGFVEAHLDTAITALTVPDQLHVGDQVSIAVDAANLSDAAEILNGSVAFPTGITPVSATATGGLPAAVSGQYASFGSFNSFVAPHTTVHVTIVVKVTGALSNATITANATKFAGDINPANNTFTQQVSTIG</sequence>
<feature type="chain" id="PRO_5017788476" evidence="4">
    <location>
        <begin position="33"/>
        <end position="368"/>
    </location>
</feature>
<accession>A0A3E0HAQ4</accession>
<evidence type="ECO:0000256" key="3">
    <source>
        <dbReference type="ARBA" id="ARBA00022729"/>
    </source>
</evidence>
<protein>
    <submittedName>
        <fullName evidence="6">SdrD B-like protein</fullName>
    </submittedName>
</protein>
<dbReference type="Gene3D" id="2.60.40.10">
    <property type="entry name" value="Immunoglobulins"/>
    <property type="match status" value="2"/>
</dbReference>
<dbReference type="InterPro" id="IPR033764">
    <property type="entry name" value="Sdr_B"/>
</dbReference>
<comment type="caution">
    <text evidence="6">The sequence shown here is derived from an EMBL/GenBank/DDBJ whole genome shotgun (WGS) entry which is preliminary data.</text>
</comment>
<comment type="subcellular location">
    <subcellularLocation>
        <location evidence="1">Secreted</location>
    </subcellularLocation>
</comment>
<keyword evidence="2" id="KW-0964">Secreted</keyword>
<reference evidence="6 7" key="1">
    <citation type="submission" date="2018-08" db="EMBL/GenBank/DDBJ databases">
        <title>Genomic Encyclopedia of Archaeal and Bacterial Type Strains, Phase II (KMG-II): from individual species to whole genera.</title>
        <authorList>
            <person name="Goeker M."/>
        </authorList>
    </citation>
    <scope>NUCLEOTIDE SEQUENCE [LARGE SCALE GENOMIC DNA]</scope>
    <source>
        <strain evidence="6 7">DSM 45791</strain>
    </source>
</reference>
<feature type="signal peptide" evidence="4">
    <location>
        <begin position="1"/>
        <end position="32"/>
    </location>
</feature>
<dbReference type="SUPFAM" id="SSF117074">
    <property type="entry name" value="Hypothetical protein PA1324"/>
    <property type="match status" value="2"/>
</dbReference>
<feature type="domain" description="SD-repeat containing protein B" evidence="5">
    <location>
        <begin position="139"/>
        <end position="239"/>
    </location>
</feature>